<protein>
    <submittedName>
        <fullName evidence="2">Uncharacterized protein</fullName>
    </submittedName>
</protein>
<reference evidence="2" key="1">
    <citation type="submission" date="2021-03" db="EMBL/GenBank/DDBJ databases">
        <title>Chromosome level genome of the anhydrobiotic midge Polypedilum vanderplanki.</title>
        <authorList>
            <person name="Yoshida Y."/>
            <person name="Kikawada T."/>
            <person name="Gusev O."/>
        </authorList>
    </citation>
    <scope>NUCLEOTIDE SEQUENCE</scope>
    <source>
        <strain evidence="2">NIAS01</strain>
        <tissue evidence="2">Whole body or cell culture</tissue>
    </source>
</reference>
<evidence type="ECO:0000256" key="1">
    <source>
        <dbReference type="SAM" id="SignalP"/>
    </source>
</evidence>
<keyword evidence="1" id="KW-0732">Signal</keyword>
<accession>A0A9J6BY85</accession>
<organism evidence="2 3">
    <name type="scientific">Polypedilum vanderplanki</name>
    <name type="common">Sleeping chironomid midge</name>
    <dbReference type="NCBI Taxonomy" id="319348"/>
    <lineage>
        <taxon>Eukaryota</taxon>
        <taxon>Metazoa</taxon>
        <taxon>Ecdysozoa</taxon>
        <taxon>Arthropoda</taxon>
        <taxon>Hexapoda</taxon>
        <taxon>Insecta</taxon>
        <taxon>Pterygota</taxon>
        <taxon>Neoptera</taxon>
        <taxon>Endopterygota</taxon>
        <taxon>Diptera</taxon>
        <taxon>Nematocera</taxon>
        <taxon>Chironomoidea</taxon>
        <taxon>Chironomidae</taxon>
        <taxon>Chironominae</taxon>
        <taxon>Polypedilum</taxon>
        <taxon>Polypedilum</taxon>
    </lineage>
</organism>
<name>A0A9J6BY85_POLVA</name>
<evidence type="ECO:0000313" key="3">
    <source>
        <dbReference type="Proteomes" id="UP001107558"/>
    </source>
</evidence>
<dbReference type="EMBL" id="JADBJN010000002">
    <property type="protein sequence ID" value="KAG5674823.1"/>
    <property type="molecule type" value="Genomic_DNA"/>
</dbReference>
<gene>
    <name evidence="2" type="ORF">PVAND_004770</name>
</gene>
<sequence>MKLLFCLVLFVAFYKNQALPVTETIDESSTIDNLIIADINENEIDGNLTKIEEESTTTSIEIETEQEITTIAATESLITENSTLTQRNETTAATISPQASDLIKMRIIQYYREKMRAHVFRTLYAVLYEMKQRQQQQQQQQHALESQIVETRATKPLSAGSSCKCNCRASDDSKVIVYDGNKRKYVRIDREDLLPKEVSSQSNIGNEKDFQEHEKMMKEWNSIRRAHDSVKPKQCSSCRIAGIEGMLYGY</sequence>
<feature type="chain" id="PRO_5039910429" evidence="1">
    <location>
        <begin position="19"/>
        <end position="250"/>
    </location>
</feature>
<comment type="caution">
    <text evidence="2">The sequence shown here is derived from an EMBL/GenBank/DDBJ whole genome shotgun (WGS) entry which is preliminary data.</text>
</comment>
<evidence type="ECO:0000313" key="2">
    <source>
        <dbReference type="EMBL" id="KAG5674823.1"/>
    </source>
</evidence>
<dbReference type="AlphaFoldDB" id="A0A9J6BY85"/>
<keyword evidence="3" id="KW-1185">Reference proteome</keyword>
<proteinExistence type="predicted"/>
<feature type="signal peptide" evidence="1">
    <location>
        <begin position="1"/>
        <end position="18"/>
    </location>
</feature>
<dbReference type="Proteomes" id="UP001107558">
    <property type="component" value="Chromosome 2"/>
</dbReference>